<name>A0A554LJB8_9BACT</name>
<dbReference type="SUPFAM" id="SSF54862">
    <property type="entry name" value="4Fe-4S ferredoxins"/>
    <property type="match status" value="1"/>
</dbReference>
<keyword evidence="1" id="KW-0813">Transport</keyword>
<dbReference type="Pfam" id="PF13370">
    <property type="entry name" value="Fer4_13"/>
    <property type="match status" value="1"/>
</dbReference>
<evidence type="ECO:0000256" key="2">
    <source>
        <dbReference type="ARBA" id="ARBA00022723"/>
    </source>
</evidence>
<accession>A0A554LJB8</accession>
<dbReference type="Gene3D" id="3.30.70.20">
    <property type="match status" value="1"/>
</dbReference>
<dbReference type="InterPro" id="IPR051269">
    <property type="entry name" value="Fe-S_cluster_ET"/>
</dbReference>
<evidence type="ECO:0000256" key="1">
    <source>
        <dbReference type="ARBA" id="ARBA00022448"/>
    </source>
</evidence>
<dbReference type="PANTHER" id="PTHR36923:SF3">
    <property type="entry name" value="FERREDOXIN"/>
    <property type="match status" value="1"/>
</dbReference>
<evidence type="ECO:0000256" key="3">
    <source>
        <dbReference type="ARBA" id="ARBA00022982"/>
    </source>
</evidence>
<evidence type="ECO:0000313" key="6">
    <source>
        <dbReference type="EMBL" id="TSC92975.1"/>
    </source>
</evidence>
<dbReference type="AlphaFoldDB" id="A0A554LJB8"/>
<protein>
    <submittedName>
        <fullName evidence="6">Ferredoxin</fullName>
    </submittedName>
</protein>
<gene>
    <name evidence="6" type="ORF">CEN89_340</name>
</gene>
<comment type="caution">
    <text evidence="6">The sequence shown here is derived from an EMBL/GenBank/DDBJ whole genome shotgun (WGS) entry which is preliminary data.</text>
</comment>
<dbReference type="GO" id="GO:0046872">
    <property type="term" value="F:metal ion binding"/>
    <property type="evidence" value="ECO:0007669"/>
    <property type="project" value="UniProtKB-KW"/>
</dbReference>
<keyword evidence="5" id="KW-0411">Iron-sulfur</keyword>
<dbReference type="PANTHER" id="PTHR36923">
    <property type="entry name" value="FERREDOXIN"/>
    <property type="match status" value="1"/>
</dbReference>
<reference evidence="6 7" key="1">
    <citation type="submission" date="2017-07" db="EMBL/GenBank/DDBJ databases">
        <title>Mechanisms for carbon and nitrogen cycling indicate functional differentiation within the Candidate Phyla Radiation.</title>
        <authorList>
            <person name="Danczak R.E."/>
            <person name="Johnston M.D."/>
            <person name="Kenah C."/>
            <person name="Slattery M."/>
            <person name="Wrighton K.C."/>
            <person name="Wilkins M.J."/>
        </authorList>
    </citation>
    <scope>NUCLEOTIDE SEQUENCE [LARGE SCALE GENOMIC DNA]</scope>
    <source>
        <strain evidence="6">Licking1014_7</strain>
    </source>
</reference>
<organism evidence="6 7">
    <name type="scientific">Candidatus Berkelbacteria bacterium Licking1014_7</name>
    <dbReference type="NCBI Taxonomy" id="2017147"/>
    <lineage>
        <taxon>Bacteria</taxon>
        <taxon>Candidatus Berkelbacteria</taxon>
    </lineage>
</organism>
<keyword evidence="2" id="KW-0479">Metal-binding</keyword>
<evidence type="ECO:0000313" key="7">
    <source>
        <dbReference type="Proteomes" id="UP000315689"/>
    </source>
</evidence>
<evidence type="ECO:0000256" key="5">
    <source>
        <dbReference type="ARBA" id="ARBA00023014"/>
    </source>
</evidence>
<dbReference type="Proteomes" id="UP000315689">
    <property type="component" value="Unassembled WGS sequence"/>
</dbReference>
<proteinExistence type="predicted"/>
<dbReference type="GO" id="GO:0051536">
    <property type="term" value="F:iron-sulfur cluster binding"/>
    <property type="evidence" value="ECO:0007669"/>
    <property type="project" value="UniProtKB-KW"/>
</dbReference>
<keyword evidence="4" id="KW-0408">Iron</keyword>
<dbReference type="EMBL" id="VMGK01000009">
    <property type="protein sequence ID" value="TSC92975.1"/>
    <property type="molecule type" value="Genomic_DNA"/>
</dbReference>
<sequence length="71" mass="7710">MYKIKIDREKCISAASCLIFASKTFKLDDVGKAVVIDNQGNSEADILQAAKSCPVDAIALYDGNGKKVYPR</sequence>
<evidence type="ECO:0000256" key="4">
    <source>
        <dbReference type="ARBA" id="ARBA00023004"/>
    </source>
</evidence>
<keyword evidence="3" id="KW-0249">Electron transport</keyword>